<dbReference type="Proteomes" id="UP000324222">
    <property type="component" value="Unassembled WGS sequence"/>
</dbReference>
<accession>A0A5B7HC56</accession>
<dbReference type="PANTHER" id="PTHR23248">
    <property type="entry name" value="PHOSPHOLIPID SCRAMBLASE-RELATED"/>
    <property type="match status" value="1"/>
</dbReference>
<dbReference type="GO" id="GO:0017128">
    <property type="term" value="F:phospholipid scramblase activity"/>
    <property type="evidence" value="ECO:0007669"/>
    <property type="project" value="InterPro"/>
</dbReference>
<evidence type="ECO:0000256" key="1">
    <source>
        <dbReference type="ARBA" id="ARBA00005350"/>
    </source>
</evidence>
<sequence>MNNKYVLKNSMGQEFLTAREDTDCCTRQCCGPIRPFEMGFFDSQEREVMRLSRPLACGAWCCPCSMMVSGATLSRIFLCCNIKTSSYIHIS</sequence>
<protein>
    <recommendedName>
        <fullName evidence="2">Phospholipid scramblase</fullName>
    </recommendedName>
</protein>
<comment type="similarity">
    <text evidence="1 2">Belongs to the phospholipid scramblase family.</text>
</comment>
<dbReference type="Pfam" id="PF03803">
    <property type="entry name" value="Scramblase"/>
    <property type="match status" value="1"/>
</dbReference>
<dbReference type="PANTHER" id="PTHR23248:SF9">
    <property type="entry name" value="PHOSPHOLIPID SCRAMBLASE"/>
    <property type="match status" value="1"/>
</dbReference>
<keyword evidence="2" id="KW-0449">Lipoprotein</keyword>
<evidence type="ECO:0000313" key="3">
    <source>
        <dbReference type="EMBL" id="MPC67683.1"/>
    </source>
</evidence>
<gene>
    <name evidence="3" type="primary">PLSCR2</name>
    <name evidence="3" type="ORF">E2C01_061862</name>
</gene>
<keyword evidence="2" id="KW-0106">Calcium</keyword>
<dbReference type="OrthoDB" id="191150at2759"/>
<evidence type="ECO:0000313" key="4">
    <source>
        <dbReference type="Proteomes" id="UP000324222"/>
    </source>
</evidence>
<keyword evidence="2" id="KW-0564">Palmitate</keyword>
<reference evidence="3 4" key="1">
    <citation type="submission" date="2019-05" db="EMBL/GenBank/DDBJ databases">
        <title>Another draft genome of Portunus trituberculatus and its Hox gene families provides insights of decapod evolution.</title>
        <authorList>
            <person name="Jeong J.-H."/>
            <person name="Song I."/>
            <person name="Kim S."/>
            <person name="Choi T."/>
            <person name="Kim D."/>
            <person name="Ryu S."/>
            <person name="Kim W."/>
        </authorList>
    </citation>
    <scope>NUCLEOTIDE SEQUENCE [LARGE SCALE GENOMIC DNA]</scope>
    <source>
        <tissue evidence="3">Muscle</tissue>
    </source>
</reference>
<dbReference type="GO" id="GO:0005886">
    <property type="term" value="C:plasma membrane"/>
    <property type="evidence" value="ECO:0007669"/>
    <property type="project" value="TreeGrafter"/>
</dbReference>
<dbReference type="AlphaFoldDB" id="A0A5B7HC56"/>
<dbReference type="EMBL" id="VSRR010026587">
    <property type="protein sequence ID" value="MPC67683.1"/>
    <property type="molecule type" value="Genomic_DNA"/>
</dbReference>
<comment type="cofactor">
    <cofactor evidence="2">
        <name>Ca(2+)</name>
        <dbReference type="ChEBI" id="CHEBI:29108"/>
    </cofactor>
</comment>
<name>A0A5B7HC56_PORTR</name>
<comment type="caution">
    <text evidence="3">The sequence shown here is derived from an EMBL/GenBank/DDBJ whole genome shotgun (WGS) entry which is preliminary data.</text>
</comment>
<proteinExistence type="inferred from homology"/>
<comment type="function">
    <text evidence="2">May mediate accelerated ATP-independent bidirectional transbilayer migration of phospholipids upon binding calcium ions that results in a loss of phospholipid asymmetry in the plasma membrane.</text>
</comment>
<dbReference type="InterPro" id="IPR005552">
    <property type="entry name" value="Scramblase"/>
</dbReference>
<organism evidence="3 4">
    <name type="scientific">Portunus trituberculatus</name>
    <name type="common">Swimming crab</name>
    <name type="synonym">Neptunus trituberculatus</name>
    <dbReference type="NCBI Taxonomy" id="210409"/>
    <lineage>
        <taxon>Eukaryota</taxon>
        <taxon>Metazoa</taxon>
        <taxon>Ecdysozoa</taxon>
        <taxon>Arthropoda</taxon>
        <taxon>Crustacea</taxon>
        <taxon>Multicrustacea</taxon>
        <taxon>Malacostraca</taxon>
        <taxon>Eumalacostraca</taxon>
        <taxon>Eucarida</taxon>
        <taxon>Decapoda</taxon>
        <taxon>Pleocyemata</taxon>
        <taxon>Brachyura</taxon>
        <taxon>Eubrachyura</taxon>
        <taxon>Portunoidea</taxon>
        <taxon>Portunidae</taxon>
        <taxon>Portuninae</taxon>
        <taxon>Portunus</taxon>
    </lineage>
</organism>
<keyword evidence="4" id="KW-1185">Reference proteome</keyword>
<evidence type="ECO:0000256" key="2">
    <source>
        <dbReference type="RuleBase" id="RU363116"/>
    </source>
</evidence>